<reference evidence="2 3" key="1">
    <citation type="submission" date="2020-08" db="EMBL/GenBank/DDBJ databases">
        <title>Genomic Encyclopedia of Type Strains, Phase IV (KMG-IV): sequencing the most valuable type-strain genomes for metagenomic binning, comparative biology and taxonomic classification.</title>
        <authorList>
            <person name="Goeker M."/>
        </authorList>
    </citation>
    <scope>NUCLEOTIDE SEQUENCE [LARGE SCALE GENOMIC DNA]</scope>
    <source>
        <strain evidence="2 3">DSM 102850</strain>
    </source>
</reference>
<feature type="transmembrane region" description="Helical" evidence="1">
    <location>
        <begin position="6"/>
        <end position="25"/>
    </location>
</feature>
<keyword evidence="1" id="KW-0472">Membrane</keyword>
<dbReference type="AlphaFoldDB" id="A0A840I7M7"/>
<evidence type="ECO:0000313" key="3">
    <source>
        <dbReference type="Proteomes" id="UP000563524"/>
    </source>
</evidence>
<dbReference type="EMBL" id="JACHOB010000008">
    <property type="protein sequence ID" value="MBB4660335.1"/>
    <property type="molecule type" value="Genomic_DNA"/>
</dbReference>
<keyword evidence="3" id="KW-1185">Reference proteome</keyword>
<keyword evidence="1" id="KW-1133">Transmembrane helix</keyword>
<feature type="transmembrane region" description="Helical" evidence="1">
    <location>
        <begin position="74"/>
        <end position="95"/>
    </location>
</feature>
<dbReference type="Proteomes" id="UP000563524">
    <property type="component" value="Unassembled WGS sequence"/>
</dbReference>
<comment type="caution">
    <text evidence="2">The sequence shown here is derived from an EMBL/GenBank/DDBJ whole genome shotgun (WGS) entry which is preliminary data.</text>
</comment>
<dbReference type="RefSeq" id="WP_183819784.1">
    <property type="nucleotide sequence ID" value="NZ_JACHOB010000008.1"/>
</dbReference>
<sequence>MRDFLPLFAVGLGVPLTFALLDRAARRAGPLEASPTSGRIGPGRAAIVLLSVCTVAFCIGGFVGTVYGLVSGDYLLAGTSVFILSLGLGSFWGTLMMMSPGAHIVWDADGVRGPAKAWSLSRVPEQAIIPWTAIVHLEEQDNGTCYVQTANGTRVYWSRYYAGYDVFEGALLARRPELRA</sequence>
<accession>A0A840I7M7</accession>
<organism evidence="2 3">
    <name type="scientific">Parvularcula dongshanensis</name>
    <dbReference type="NCBI Taxonomy" id="1173995"/>
    <lineage>
        <taxon>Bacteria</taxon>
        <taxon>Pseudomonadati</taxon>
        <taxon>Pseudomonadota</taxon>
        <taxon>Alphaproteobacteria</taxon>
        <taxon>Parvularculales</taxon>
        <taxon>Parvularculaceae</taxon>
        <taxon>Parvularcula</taxon>
    </lineage>
</organism>
<evidence type="ECO:0000313" key="2">
    <source>
        <dbReference type="EMBL" id="MBB4660335.1"/>
    </source>
</evidence>
<name>A0A840I7M7_9PROT</name>
<keyword evidence="1" id="KW-0812">Transmembrane</keyword>
<protein>
    <submittedName>
        <fullName evidence="2">Uncharacterized protein</fullName>
    </submittedName>
</protein>
<evidence type="ECO:0000256" key="1">
    <source>
        <dbReference type="SAM" id="Phobius"/>
    </source>
</evidence>
<feature type="transmembrane region" description="Helical" evidence="1">
    <location>
        <begin position="46"/>
        <end position="68"/>
    </location>
</feature>
<gene>
    <name evidence="2" type="ORF">GGQ59_002885</name>
</gene>
<proteinExistence type="predicted"/>